<feature type="compositionally biased region" description="Pro residues" evidence="1">
    <location>
        <begin position="568"/>
        <end position="591"/>
    </location>
</feature>
<dbReference type="InterPro" id="IPR035992">
    <property type="entry name" value="Ricin_B-like_lectins"/>
</dbReference>
<evidence type="ECO:0000313" key="5">
    <source>
        <dbReference type="Proteomes" id="UP000472335"/>
    </source>
</evidence>
<accession>A0A6G4UYE1</accession>
<comment type="caution">
    <text evidence="4">The sequence shown here is derived from an EMBL/GenBank/DDBJ whole genome shotgun (WGS) entry which is preliminary data.</text>
</comment>
<dbReference type="PROSITE" id="PS50231">
    <property type="entry name" value="RICIN_B_LECTIN"/>
    <property type="match status" value="1"/>
</dbReference>
<organism evidence="4 5">
    <name type="scientific">Streptomyces scabichelini</name>
    <dbReference type="NCBI Taxonomy" id="2711217"/>
    <lineage>
        <taxon>Bacteria</taxon>
        <taxon>Bacillati</taxon>
        <taxon>Actinomycetota</taxon>
        <taxon>Actinomycetes</taxon>
        <taxon>Kitasatosporales</taxon>
        <taxon>Streptomycetaceae</taxon>
        <taxon>Streptomyces</taxon>
    </lineage>
</organism>
<dbReference type="EMBL" id="JAAKZY010000007">
    <property type="protein sequence ID" value="NGO06792.1"/>
    <property type="molecule type" value="Genomic_DNA"/>
</dbReference>
<protein>
    <submittedName>
        <fullName evidence="4">Hydrolase</fullName>
    </submittedName>
</protein>
<feature type="region of interest" description="Disordered" evidence="1">
    <location>
        <begin position="550"/>
        <end position="593"/>
    </location>
</feature>
<gene>
    <name evidence="4" type="ORF">G5C60_03705</name>
</gene>
<feature type="region of interest" description="Disordered" evidence="1">
    <location>
        <begin position="613"/>
        <end position="639"/>
    </location>
</feature>
<feature type="transmembrane region" description="Helical" evidence="2">
    <location>
        <begin position="347"/>
        <end position="368"/>
    </location>
</feature>
<dbReference type="InterPro" id="IPR000772">
    <property type="entry name" value="Ricin_B_lectin"/>
</dbReference>
<proteinExistence type="predicted"/>
<dbReference type="Proteomes" id="UP000472335">
    <property type="component" value="Unassembled WGS sequence"/>
</dbReference>
<evidence type="ECO:0000256" key="2">
    <source>
        <dbReference type="SAM" id="Phobius"/>
    </source>
</evidence>
<evidence type="ECO:0000259" key="3">
    <source>
        <dbReference type="SMART" id="SM00458"/>
    </source>
</evidence>
<feature type="domain" description="Ricin B lectin" evidence="3">
    <location>
        <begin position="408"/>
        <end position="537"/>
    </location>
</feature>
<dbReference type="GO" id="GO:0016787">
    <property type="term" value="F:hydrolase activity"/>
    <property type="evidence" value="ECO:0007669"/>
    <property type="project" value="UniProtKB-KW"/>
</dbReference>
<evidence type="ECO:0000256" key="1">
    <source>
        <dbReference type="SAM" id="MobiDB-lite"/>
    </source>
</evidence>
<dbReference type="Pfam" id="PF00652">
    <property type="entry name" value="Ricin_B_lectin"/>
    <property type="match status" value="1"/>
</dbReference>
<feature type="compositionally biased region" description="Basic and acidic residues" evidence="1">
    <location>
        <begin position="290"/>
        <end position="305"/>
    </location>
</feature>
<keyword evidence="2" id="KW-0472">Membrane</keyword>
<keyword evidence="2" id="KW-1133">Transmembrane helix</keyword>
<keyword evidence="4" id="KW-0378">Hydrolase</keyword>
<feature type="region of interest" description="Disordered" evidence="1">
    <location>
        <begin position="369"/>
        <end position="412"/>
    </location>
</feature>
<dbReference type="SMART" id="SM00458">
    <property type="entry name" value="RICIN"/>
    <property type="match status" value="1"/>
</dbReference>
<reference evidence="4 5" key="1">
    <citation type="submission" date="2020-02" db="EMBL/GenBank/DDBJ databases">
        <title>Whole-genome analyses of novel actinobacteria.</title>
        <authorList>
            <person name="Sahin N."/>
            <person name="Gencbay T."/>
        </authorList>
    </citation>
    <scope>NUCLEOTIDE SEQUENCE [LARGE SCALE GENOMIC DNA]</scope>
    <source>
        <strain evidence="4 5">HC44</strain>
    </source>
</reference>
<dbReference type="Gene3D" id="2.80.10.50">
    <property type="match status" value="1"/>
</dbReference>
<sequence length="639" mass="68710">MSDATDEQLLARHWAAVHSYARLCTNGAQYAGMLTTAAFTRLFGEYERRTGSTAAWRPRLLVTVRRIAAEWDADKRRSQLHPELQSGPDDGDRAVERLLPPENRRLVSRAFQDLPENARCILWHVEVEAEDLAIPAGLIGLTAEDAPLQLQRARELLRAGCLEAHSALAPRDECRRYNRLLDASLRHSSTKTSRDLQRHMDQCGYCRYAADQLDQSGGRLPVLLAEAVLGWGARTYLDSRPGRRARIEEAQARPVVAQAPTGPIVGDAHTGPVVAATSGESWTAAPAGDAHPHDAHPHDAHRHEAQAPTHLDNRLPYPDNIPAYPDLPPVERDPAEPRRRSRGRRTLALAVLTVSACVVVPLLLWAGARDGAKSPSDAGTGTASRTPDGRTPSAGPSRAGSGDSSSGTPRGRLRNAANDLCVGIAGSEAVKGAEAVLTTCTSSARQQWSYESDGSLRSLDAPELCLDSRLASSVRLGPCKGSTVRDTKNVRYDFTLQDNLVPLARQELALTPAAPEGETALVLKTRDDSESQRWQFDSSVDSLQMEWINAYTDGDSPKPTRGATPTPTRTPSPTPKPAPPESSSAPPPAIPTPDRGQACYGYYCWDGGHDGSGGGYEGGWSGGGWSGGWSGGGGFGDRR</sequence>
<keyword evidence="2" id="KW-0812">Transmembrane</keyword>
<dbReference type="SUPFAM" id="SSF50370">
    <property type="entry name" value="Ricin B-like lectins"/>
    <property type="match status" value="1"/>
</dbReference>
<dbReference type="AlphaFoldDB" id="A0A6G4UYE1"/>
<feature type="region of interest" description="Disordered" evidence="1">
    <location>
        <begin position="282"/>
        <end position="341"/>
    </location>
</feature>
<feature type="compositionally biased region" description="Basic and acidic residues" evidence="1">
    <location>
        <begin position="329"/>
        <end position="338"/>
    </location>
</feature>
<keyword evidence="5" id="KW-1185">Reference proteome</keyword>
<feature type="compositionally biased region" description="Low complexity" evidence="1">
    <location>
        <begin position="557"/>
        <end position="567"/>
    </location>
</feature>
<dbReference type="RefSeq" id="WP_165254713.1">
    <property type="nucleotide sequence ID" value="NZ_JAAKZY010000007.1"/>
</dbReference>
<name>A0A6G4UYE1_9ACTN</name>
<evidence type="ECO:0000313" key="4">
    <source>
        <dbReference type="EMBL" id="NGO06792.1"/>
    </source>
</evidence>